<dbReference type="InterPro" id="IPR028082">
    <property type="entry name" value="Peripla_BP_I"/>
</dbReference>
<dbReference type="RefSeq" id="WP_345365914.1">
    <property type="nucleotide sequence ID" value="NZ_BAABII010000016.1"/>
</dbReference>
<keyword evidence="2" id="KW-0805">Transcription regulation</keyword>
<comment type="caution">
    <text evidence="6">The sequence shown here is derived from an EMBL/GenBank/DDBJ whole genome shotgun (WGS) entry which is preliminary data.</text>
</comment>
<dbReference type="Pfam" id="PF00356">
    <property type="entry name" value="LacI"/>
    <property type="match status" value="1"/>
</dbReference>
<evidence type="ECO:0000259" key="5">
    <source>
        <dbReference type="PROSITE" id="PS50932"/>
    </source>
</evidence>
<dbReference type="SUPFAM" id="SSF53822">
    <property type="entry name" value="Periplasmic binding protein-like I"/>
    <property type="match status" value="1"/>
</dbReference>
<dbReference type="CDD" id="cd06267">
    <property type="entry name" value="PBP1_LacI_sugar_binding-like"/>
    <property type="match status" value="1"/>
</dbReference>
<keyword evidence="4" id="KW-0804">Transcription</keyword>
<dbReference type="PANTHER" id="PTHR30146:SF148">
    <property type="entry name" value="HTH-TYPE TRANSCRIPTIONAL REPRESSOR PURR-RELATED"/>
    <property type="match status" value="1"/>
</dbReference>
<dbReference type="CDD" id="cd01392">
    <property type="entry name" value="HTH_LacI"/>
    <property type="match status" value="1"/>
</dbReference>
<dbReference type="PROSITE" id="PS50932">
    <property type="entry name" value="HTH_LACI_2"/>
    <property type="match status" value="1"/>
</dbReference>
<dbReference type="Gene3D" id="3.40.50.2300">
    <property type="match status" value="2"/>
</dbReference>
<evidence type="ECO:0000313" key="7">
    <source>
        <dbReference type="Proteomes" id="UP001564626"/>
    </source>
</evidence>
<dbReference type="Pfam" id="PF13377">
    <property type="entry name" value="Peripla_BP_3"/>
    <property type="match status" value="1"/>
</dbReference>
<feature type="domain" description="HTH lacI-type" evidence="5">
    <location>
        <begin position="15"/>
        <end position="64"/>
    </location>
</feature>
<keyword evidence="7" id="KW-1185">Reference proteome</keyword>
<proteinExistence type="predicted"/>
<evidence type="ECO:0000256" key="3">
    <source>
        <dbReference type="ARBA" id="ARBA00023125"/>
    </source>
</evidence>
<accession>A0ABV4C9M6</accession>
<dbReference type="Proteomes" id="UP001564626">
    <property type="component" value="Unassembled WGS sequence"/>
</dbReference>
<evidence type="ECO:0000313" key="6">
    <source>
        <dbReference type="EMBL" id="MEY8037815.1"/>
    </source>
</evidence>
<dbReference type="EMBL" id="JBGEHV010000001">
    <property type="protein sequence ID" value="MEY8037815.1"/>
    <property type="molecule type" value="Genomic_DNA"/>
</dbReference>
<reference evidence="6 7" key="1">
    <citation type="submission" date="2024-08" db="EMBL/GenBank/DDBJ databases">
        <title>Genome mining of Saccharopolyspora cebuensis PGLac3 from Nigerian medicinal plant.</title>
        <authorList>
            <person name="Ezeobiora C.E."/>
            <person name="Igbokwe N.H."/>
            <person name="Amin D.H."/>
            <person name="Mendie U.E."/>
        </authorList>
    </citation>
    <scope>NUCLEOTIDE SEQUENCE [LARGE SCALE GENOMIC DNA]</scope>
    <source>
        <strain evidence="6 7">PGLac3</strain>
    </source>
</reference>
<dbReference type="GO" id="GO:0003677">
    <property type="term" value="F:DNA binding"/>
    <property type="evidence" value="ECO:0007669"/>
    <property type="project" value="UniProtKB-KW"/>
</dbReference>
<organism evidence="6 7">
    <name type="scientific">Saccharopolyspora cebuensis</name>
    <dbReference type="NCBI Taxonomy" id="418759"/>
    <lineage>
        <taxon>Bacteria</taxon>
        <taxon>Bacillati</taxon>
        <taxon>Actinomycetota</taxon>
        <taxon>Actinomycetes</taxon>
        <taxon>Pseudonocardiales</taxon>
        <taxon>Pseudonocardiaceae</taxon>
        <taxon>Saccharopolyspora</taxon>
    </lineage>
</organism>
<dbReference type="SMART" id="SM00354">
    <property type="entry name" value="HTH_LACI"/>
    <property type="match status" value="1"/>
</dbReference>
<gene>
    <name evidence="6" type="ORF">AB8O55_00240</name>
</gene>
<keyword evidence="1" id="KW-0678">Repressor</keyword>
<keyword evidence="3 6" id="KW-0238">DNA-binding</keyword>
<dbReference type="InterPro" id="IPR010982">
    <property type="entry name" value="Lambda_DNA-bd_dom_sf"/>
</dbReference>
<sequence length="351" mass="37015">MEETTRVRRTVAGRVSAAAVARAAGVSPAAVSYVMNGKGGVAPDTRRRVLSVARDLGFQPRRPAPAVDPDRSRVIGLVMPNIINPVYPCFAQGIVSAGAAAGYEVFVATTQDDPDVLRQVTATLIERNADGVILAGTLREDATALRLLRAAKIPFACLSRRSPYLEADFVGIDDDAAAEAMMRHVLSHGHTEIATVIGPRLSSSSLTREQAFIRTAAAAGVEIGGDRKISTALSSAGGRIAAERLFAADRPPRAVVCGSDEIAIGIMEHAVARGLRVPEDVAVTGGDGHPHSISALIDLTTVVQPQQEMAVEALGLVLKRIERPSTVHQSLICAHRLHIGRTCGCDPAARR</sequence>
<dbReference type="InterPro" id="IPR000843">
    <property type="entry name" value="HTH_LacI"/>
</dbReference>
<name>A0ABV4C9M6_9PSEU</name>
<protein>
    <submittedName>
        <fullName evidence="6">LacI family DNA-binding transcriptional regulator</fullName>
    </submittedName>
</protein>
<dbReference type="InterPro" id="IPR046335">
    <property type="entry name" value="LacI/GalR-like_sensor"/>
</dbReference>
<dbReference type="Gene3D" id="1.10.260.40">
    <property type="entry name" value="lambda repressor-like DNA-binding domains"/>
    <property type="match status" value="1"/>
</dbReference>
<dbReference type="PANTHER" id="PTHR30146">
    <property type="entry name" value="LACI-RELATED TRANSCRIPTIONAL REPRESSOR"/>
    <property type="match status" value="1"/>
</dbReference>
<evidence type="ECO:0000256" key="4">
    <source>
        <dbReference type="ARBA" id="ARBA00023163"/>
    </source>
</evidence>
<evidence type="ECO:0000256" key="2">
    <source>
        <dbReference type="ARBA" id="ARBA00023015"/>
    </source>
</evidence>
<dbReference type="SUPFAM" id="SSF47413">
    <property type="entry name" value="lambda repressor-like DNA-binding domains"/>
    <property type="match status" value="1"/>
</dbReference>
<evidence type="ECO:0000256" key="1">
    <source>
        <dbReference type="ARBA" id="ARBA00022491"/>
    </source>
</evidence>